<dbReference type="OrthoDB" id="597636at2"/>
<organism evidence="1 2">
    <name type="scientific">Crenothrix polyspora</name>
    <dbReference type="NCBI Taxonomy" id="360316"/>
    <lineage>
        <taxon>Bacteria</taxon>
        <taxon>Pseudomonadati</taxon>
        <taxon>Pseudomonadota</taxon>
        <taxon>Gammaproteobacteria</taxon>
        <taxon>Methylococcales</taxon>
        <taxon>Crenotrichaceae</taxon>
        <taxon>Crenothrix</taxon>
    </lineage>
</organism>
<sequence length="428" mass="49347">MLDYLKKKFYQLIPISLQQKLKTFILLVYGRMRLWLPIYRIEKNGLTVVLIGRKSHDPYFVHLLYGDYADNQKVGNTAVWNINKTIQYWEKRSDIILFRDNGFQPSEAIMQRMFTIPYYVTQTAKLPPVDSDLLASFRDLSTTSNLSKIRKAGFEYHISNDSAQLEHFYHWMYKPFILSRHRDSARIPGWPSFKRIHENMELLLISREGELVAGALNLQTGNSYTGYANGVLNADKKLIKDGVVSAIYWFGIVEAHRRGCSTVNLGTSRPFLKDGVLAYKKKWGGQIIIDENEPEFRLLACGNQLAAQRFFEAMPFVCQHDNNLVSLVFLGQRVELNDKDLSSYLRACLFQGDHLSTWIVLLSPEWVARREIIQSIVRGFVTSTRIIDLSKGSLAELPPQIYDLARTHESSTQSSLFCRVITRLRLAY</sequence>
<dbReference type="SUPFAM" id="SSF55729">
    <property type="entry name" value="Acyl-CoA N-acyltransferases (Nat)"/>
    <property type="match status" value="1"/>
</dbReference>
<gene>
    <name evidence="1" type="ORF">CRENPOLYSF2_2530003</name>
</gene>
<dbReference type="Gene3D" id="3.40.630.30">
    <property type="match status" value="1"/>
</dbReference>
<reference evidence="2" key="1">
    <citation type="submission" date="2017-02" db="EMBL/GenBank/DDBJ databases">
        <authorList>
            <person name="Daims H."/>
        </authorList>
    </citation>
    <scope>NUCLEOTIDE SEQUENCE [LARGE SCALE GENOMIC DNA]</scope>
</reference>
<protein>
    <submittedName>
        <fullName evidence="1">Uncharacterized protein</fullName>
    </submittedName>
</protein>
<evidence type="ECO:0000313" key="2">
    <source>
        <dbReference type="Proteomes" id="UP000195442"/>
    </source>
</evidence>
<evidence type="ECO:0000313" key="1">
    <source>
        <dbReference type="EMBL" id="SJM92065.1"/>
    </source>
</evidence>
<keyword evidence="2" id="KW-1185">Reference proteome</keyword>
<accession>A0A1R4H713</accession>
<dbReference type="InterPro" id="IPR016181">
    <property type="entry name" value="Acyl_CoA_acyltransferase"/>
</dbReference>
<name>A0A1R4H713_9GAMM</name>
<dbReference type="EMBL" id="FUKJ01000172">
    <property type="protein sequence ID" value="SJM92065.1"/>
    <property type="molecule type" value="Genomic_DNA"/>
</dbReference>
<dbReference type="Proteomes" id="UP000195442">
    <property type="component" value="Unassembled WGS sequence"/>
</dbReference>
<dbReference type="AlphaFoldDB" id="A0A1R4H713"/>
<proteinExistence type="predicted"/>